<keyword evidence="3" id="KW-0812">Transmembrane</keyword>
<protein>
    <submittedName>
        <fullName evidence="7">Uncharacterized protein</fullName>
    </submittedName>
</protein>
<evidence type="ECO:0000256" key="3">
    <source>
        <dbReference type="ARBA" id="ARBA00022692"/>
    </source>
</evidence>
<reference evidence="7" key="1">
    <citation type="submission" date="2020-11" db="EMBL/GenBank/DDBJ databases">
        <authorList>
            <person name="Tran Van P."/>
        </authorList>
    </citation>
    <scope>NUCLEOTIDE SEQUENCE</scope>
</reference>
<evidence type="ECO:0000313" key="7">
    <source>
        <dbReference type="EMBL" id="CAD7238958.1"/>
    </source>
</evidence>
<dbReference type="PANTHER" id="PTHR30586:SF1">
    <property type="entry name" value="NA(+)-TRANSLOCATING NADH-QUINONE REDUCTASE SUBUNIT D"/>
    <property type="match status" value="1"/>
</dbReference>
<proteinExistence type="predicted"/>
<dbReference type="EMBL" id="OB712502">
    <property type="protein sequence ID" value="CAD7238958.1"/>
    <property type="molecule type" value="Genomic_DNA"/>
</dbReference>
<name>A0A7R8WVG4_9CRUS</name>
<comment type="subcellular location">
    <subcellularLocation>
        <location evidence="1">Endomembrane system</location>
        <topology evidence="1">Multi-pass membrane protein</topology>
    </subcellularLocation>
</comment>
<accession>A0A7R8WVG4</accession>
<feature type="non-terminal residue" evidence="7">
    <location>
        <position position="180"/>
    </location>
</feature>
<dbReference type="GO" id="GO:0005886">
    <property type="term" value="C:plasma membrane"/>
    <property type="evidence" value="ECO:0007669"/>
    <property type="project" value="TreeGrafter"/>
</dbReference>
<dbReference type="PANTHER" id="PTHR30586">
    <property type="entry name" value="ELECTRON TRANSPORT COMPLEX PROTEIN RNFE"/>
    <property type="match status" value="1"/>
</dbReference>
<dbReference type="Pfam" id="PF02508">
    <property type="entry name" value="Rnf-Nqr"/>
    <property type="match status" value="1"/>
</dbReference>
<keyword evidence="2" id="KW-0813">Transport</keyword>
<dbReference type="AlphaFoldDB" id="A0A7R8WVG4"/>
<evidence type="ECO:0000256" key="5">
    <source>
        <dbReference type="ARBA" id="ARBA00022989"/>
    </source>
</evidence>
<keyword evidence="4" id="KW-1278">Translocase</keyword>
<keyword evidence="5" id="KW-1133">Transmembrane helix</keyword>
<evidence type="ECO:0000256" key="1">
    <source>
        <dbReference type="ARBA" id="ARBA00004127"/>
    </source>
</evidence>
<sequence>MSTAFPGLHSPQMEWITCSPFGLAIMVFVHSCNNSSNNREEERMAETNFELVTRSIFRRNPIALLVLGICSALAVTGQMSTAFVMSLCVTLVTAFSSMTISIVRFQIPNTVRIGIQITVIATLVILVDQFLKAFYYDLSKQLSIFVGLIITNCIVMGRAEGFAMSNPPIASFMDGLGNGL</sequence>
<keyword evidence="6" id="KW-0472">Membrane</keyword>
<evidence type="ECO:0000256" key="2">
    <source>
        <dbReference type="ARBA" id="ARBA00022448"/>
    </source>
</evidence>
<evidence type="ECO:0000256" key="4">
    <source>
        <dbReference type="ARBA" id="ARBA00022967"/>
    </source>
</evidence>
<evidence type="ECO:0000256" key="6">
    <source>
        <dbReference type="ARBA" id="ARBA00023136"/>
    </source>
</evidence>
<dbReference type="InterPro" id="IPR003667">
    <property type="entry name" value="NqrDE/RnfAE"/>
</dbReference>
<gene>
    <name evidence="7" type="ORF">CTOB1V02_LOCUS16773</name>
</gene>
<dbReference type="OrthoDB" id="10045674at2759"/>
<dbReference type="GO" id="GO:0012505">
    <property type="term" value="C:endomembrane system"/>
    <property type="evidence" value="ECO:0007669"/>
    <property type="project" value="UniProtKB-SubCell"/>
</dbReference>
<organism evidence="7">
    <name type="scientific">Cyprideis torosa</name>
    <dbReference type="NCBI Taxonomy" id="163714"/>
    <lineage>
        <taxon>Eukaryota</taxon>
        <taxon>Metazoa</taxon>
        <taxon>Ecdysozoa</taxon>
        <taxon>Arthropoda</taxon>
        <taxon>Crustacea</taxon>
        <taxon>Oligostraca</taxon>
        <taxon>Ostracoda</taxon>
        <taxon>Podocopa</taxon>
        <taxon>Podocopida</taxon>
        <taxon>Cytherocopina</taxon>
        <taxon>Cytheroidea</taxon>
        <taxon>Cytherideidae</taxon>
        <taxon>Cyprideis</taxon>
    </lineage>
</organism>